<evidence type="ECO:0000313" key="4">
    <source>
        <dbReference type="EMBL" id="KAJ5078676.1"/>
    </source>
</evidence>
<dbReference type="InterPro" id="IPR005225">
    <property type="entry name" value="Small_GTP-bd"/>
</dbReference>
<dbReference type="CDD" id="cd00157">
    <property type="entry name" value="Rho"/>
    <property type="match status" value="2"/>
</dbReference>
<keyword evidence="2" id="KW-0342">GTP-binding</keyword>
<dbReference type="FunFam" id="3.40.50.300:FF:000118">
    <property type="entry name" value="Rho-related GTP-binding protein RhoG"/>
    <property type="match status" value="2"/>
</dbReference>
<evidence type="ECO:0000256" key="2">
    <source>
        <dbReference type="ARBA" id="ARBA00023134"/>
    </source>
</evidence>
<dbReference type="SUPFAM" id="SSF52540">
    <property type="entry name" value="P-loop containing nucleoside triphosphate hydrolases"/>
    <property type="match status" value="2"/>
</dbReference>
<gene>
    <name evidence="4" type="ORF">M0811_14787</name>
</gene>
<dbReference type="SMART" id="SM00175">
    <property type="entry name" value="RAB"/>
    <property type="match status" value="1"/>
</dbReference>
<dbReference type="SMART" id="SM00174">
    <property type="entry name" value="RHO"/>
    <property type="match status" value="2"/>
</dbReference>
<keyword evidence="1" id="KW-0547">Nucleotide-binding</keyword>
<dbReference type="PROSITE" id="PS51420">
    <property type="entry name" value="RHO"/>
    <property type="match status" value="2"/>
</dbReference>
<reference evidence="4" key="1">
    <citation type="submission" date="2022-10" db="EMBL/GenBank/DDBJ databases">
        <title>Novel sulphate-reducing endosymbionts in the free-living metamonad Anaeramoeba.</title>
        <authorList>
            <person name="Jerlstrom-Hultqvist J."/>
            <person name="Cepicka I."/>
            <person name="Gallot-Lavallee L."/>
            <person name="Salas-Leiva D."/>
            <person name="Curtis B.A."/>
            <person name="Zahonova K."/>
            <person name="Pipaliya S."/>
            <person name="Dacks J."/>
            <person name="Roger A.J."/>
        </authorList>
    </citation>
    <scope>NUCLEOTIDE SEQUENCE</scope>
    <source>
        <strain evidence="4">BMAN</strain>
    </source>
</reference>
<evidence type="ECO:0000313" key="5">
    <source>
        <dbReference type="Proteomes" id="UP001149090"/>
    </source>
</evidence>
<dbReference type="GO" id="GO:0007264">
    <property type="term" value="P:small GTPase-mediated signal transduction"/>
    <property type="evidence" value="ECO:0007669"/>
    <property type="project" value="InterPro"/>
</dbReference>
<dbReference type="AlphaFoldDB" id="A0A9Q0LU23"/>
<dbReference type="Proteomes" id="UP001149090">
    <property type="component" value="Unassembled WGS sequence"/>
</dbReference>
<dbReference type="GO" id="GO:0003924">
    <property type="term" value="F:GTPase activity"/>
    <property type="evidence" value="ECO:0007669"/>
    <property type="project" value="InterPro"/>
</dbReference>
<dbReference type="InterPro" id="IPR027417">
    <property type="entry name" value="P-loop_NTPase"/>
</dbReference>
<dbReference type="OrthoDB" id="8830751at2759"/>
<dbReference type="SMART" id="SM00173">
    <property type="entry name" value="RAS"/>
    <property type="match status" value="1"/>
</dbReference>
<dbReference type="PROSITE" id="PS51421">
    <property type="entry name" value="RAS"/>
    <property type="match status" value="2"/>
</dbReference>
<dbReference type="GO" id="GO:0005525">
    <property type="term" value="F:GTP binding"/>
    <property type="evidence" value="ECO:0007669"/>
    <property type="project" value="UniProtKB-KW"/>
</dbReference>
<name>A0A9Q0LU23_ANAIG</name>
<proteinExistence type="predicted"/>
<dbReference type="PROSITE" id="PS51419">
    <property type="entry name" value="RAB"/>
    <property type="match status" value="2"/>
</dbReference>
<dbReference type="InterPro" id="IPR001806">
    <property type="entry name" value="Small_GTPase"/>
</dbReference>
<dbReference type="PANTHER" id="PTHR24072">
    <property type="entry name" value="RHO FAMILY GTPASE"/>
    <property type="match status" value="1"/>
</dbReference>
<dbReference type="Gene3D" id="3.40.50.300">
    <property type="entry name" value="P-loop containing nucleotide triphosphate hydrolases"/>
    <property type="match status" value="2"/>
</dbReference>
<feature type="coiled-coil region" evidence="3">
    <location>
        <begin position="192"/>
        <end position="219"/>
    </location>
</feature>
<dbReference type="PRINTS" id="PR00449">
    <property type="entry name" value="RASTRNSFRMNG"/>
</dbReference>
<dbReference type="EMBL" id="JAPDFW010000050">
    <property type="protein sequence ID" value="KAJ5078676.1"/>
    <property type="molecule type" value="Genomic_DNA"/>
</dbReference>
<accession>A0A9Q0LU23</accession>
<protein>
    <submittedName>
        <fullName evidence="4">Rho-related protein racc</fullName>
    </submittedName>
</protein>
<dbReference type="NCBIfam" id="TIGR00231">
    <property type="entry name" value="small_GTP"/>
    <property type="match status" value="2"/>
</dbReference>
<keyword evidence="3" id="KW-0175">Coiled coil</keyword>
<sequence length="403" mass="46959">MLLRRDTPVVKCVLVGDSKVGQNEILISYLEKKYPEGYIQTVFENFSVKLNVDNEEIELSLFQTSGLEEYDSLRPLSYPNSSVVLMFFSIDNHSSYTNIVTKWAGEMRHYIEGVPVILVGNRVELRDDLEMIKDLKQRGTHLISHEEGLELAKKIKAVKYLECSPQTQKGIKTIFDQAVRVGLNYQKSQKIVYSKKEKKQKIKEEKQKIKEESQDFKIKCVVVGDDNSQRTEMLYNFKVDEFSDQEIPEICENFVVEIESQERIYVLNIFDTTGKEEYEEFRKFTYPDTHFVLICFSIINSISFDSVISKWVPEIKKNCPHVPFILVGNQNELRNDPQITKIIEEKGLKIITYQQGLELAKKIQAINYLECSSRNKKDLKAIFDEIVQYFNNLKSKKQKCSIF</sequence>
<evidence type="ECO:0000256" key="1">
    <source>
        <dbReference type="ARBA" id="ARBA00022741"/>
    </source>
</evidence>
<comment type="caution">
    <text evidence="4">The sequence shown here is derived from an EMBL/GenBank/DDBJ whole genome shotgun (WGS) entry which is preliminary data.</text>
</comment>
<organism evidence="4 5">
    <name type="scientific">Anaeramoeba ignava</name>
    <name type="common">Anaerobic marine amoeba</name>
    <dbReference type="NCBI Taxonomy" id="1746090"/>
    <lineage>
        <taxon>Eukaryota</taxon>
        <taxon>Metamonada</taxon>
        <taxon>Anaeramoebidae</taxon>
        <taxon>Anaeramoeba</taxon>
    </lineage>
</organism>
<evidence type="ECO:0000256" key="3">
    <source>
        <dbReference type="SAM" id="Coils"/>
    </source>
</evidence>
<dbReference type="InterPro" id="IPR003578">
    <property type="entry name" value="Small_GTPase_Rho"/>
</dbReference>
<keyword evidence="5" id="KW-1185">Reference proteome</keyword>
<dbReference type="Pfam" id="PF00071">
    <property type="entry name" value="Ras"/>
    <property type="match status" value="2"/>
</dbReference>